<proteinExistence type="predicted"/>
<dbReference type="EMBL" id="SOAW01000001">
    <property type="protein sequence ID" value="TDT33964.1"/>
    <property type="molecule type" value="Genomic_DNA"/>
</dbReference>
<accession>A0A4R7J9I7</accession>
<organism evidence="1 2">
    <name type="scientific">Naumannella halotolerans</name>
    <dbReference type="NCBI Taxonomy" id="993414"/>
    <lineage>
        <taxon>Bacteria</taxon>
        <taxon>Bacillati</taxon>
        <taxon>Actinomycetota</taxon>
        <taxon>Actinomycetes</taxon>
        <taxon>Propionibacteriales</taxon>
        <taxon>Propionibacteriaceae</taxon>
        <taxon>Naumannella</taxon>
    </lineage>
</organism>
<sequence length="74" mass="7351">MQNRPPNDFTVSLALGGLAATAAFALLLRYTGNVAAFLSRSPAPTGSPVSGLGVLASPTDPGKAIGAPGLNPYL</sequence>
<dbReference type="AlphaFoldDB" id="A0A4R7J9I7"/>
<gene>
    <name evidence="1" type="ORF">CLV29_1602</name>
</gene>
<reference evidence="1 2" key="1">
    <citation type="submission" date="2019-03" db="EMBL/GenBank/DDBJ databases">
        <title>Genomic Encyclopedia of Archaeal and Bacterial Type Strains, Phase II (KMG-II): from individual species to whole genera.</title>
        <authorList>
            <person name="Goeker M."/>
        </authorList>
    </citation>
    <scope>NUCLEOTIDE SEQUENCE [LARGE SCALE GENOMIC DNA]</scope>
    <source>
        <strain evidence="1 2">DSM 24323</strain>
    </source>
</reference>
<protein>
    <submittedName>
        <fullName evidence="1">Uncharacterized protein</fullName>
    </submittedName>
</protein>
<name>A0A4R7J9I7_9ACTN</name>
<dbReference type="Proteomes" id="UP000295371">
    <property type="component" value="Unassembled WGS sequence"/>
</dbReference>
<evidence type="ECO:0000313" key="2">
    <source>
        <dbReference type="Proteomes" id="UP000295371"/>
    </source>
</evidence>
<keyword evidence="2" id="KW-1185">Reference proteome</keyword>
<evidence type="ECO:0000313" key="1">
    <source>
        <dbReference type="EMBL" id="TDT33964.1"/>
    </source>
</evidence>
<dbReference type="RefSeq" id="WP_243831794.1">
    <property type="nucleotide sequence ID" value="NZ_CP171129.1"/>
</dbReference>
<comment type="caution">
    <text evidence="1">The sequence shown here is derived from an EMBL/GenBank/DDBJ whole genome shotgun (WGS) entry which is preliminary data.</text>
</comment>